<comment type="caution">
    <text evidence="1">The sequence shown here is derived from an EMBL/GenBank/DDBJ whole genome shotgun (WGS) entry which is preliminary data.</text>
</comment>
<proteinExistence type="predicted"/>
<dbReference type="OrthoDB" id="10301126at2759"/>
<sequence length="191" mass="21314">MVVGYVPQAGGRDPNEEKLEQEAFRMAKDGEKGCNLAGDLALHEEILELLKTWVQGQDRSELGILCSGRSLSSLAIRIESFFGEQKRGYLCLGEDVEEGLMERVILGEFKARFGENSVIAALAVIVEDEEKDKKRIIHFATHGVKVNNRIKCRDKIRAPGAREKKQILRELEEAEGEEAFSVVGDVSKAQR</sequence>
<accession>A0A1Q9D1H2</accession>
<gene>
    <name evidence="1" type="ORF">AK812_SmicGene29579</name>
</gene>
<organism evidence="1 2">
    <name type="scientific">Symbiodinium microadriaticum</name>
    <name type="common">Dinoflagellate</name>
    <name type="synonym">Zooxanthella microadriatica</name>
    <dbReference type="NCBI Taxonomy" id="2951"/>
    <lineage>
        <taxon>Eukaryota</taxon>
        <taxon>Sar</taxon>
        <taxon>Alveolata</taxon>
        <taxon>Dinophyceae</taxon>
        <taxon>Suessiales</taxon>
        <taxon>Symbiodiniaceae</taxon>
        <taxon>Symbiodinium</taxon>
    </lineage>
</organism>
<evidence type="ECO:0000313" key="1">
    <source>
        <dbReference type="EMBL" id="OLP89006.1"/>
    </source>
</evidence>
<evidence type="ECO:0000313" key="2">
    <source>
        <dbReference type="Proteomes" id="UP000186817"/>
    </source>
</evidence>
<dbReference type="EMBL" id="LSRX01000783">
    <property type="protein sequence ID" value="OLP89006.1"/>
    <property type="molecule type" value="Genomic_DNA"/>
</dbReference>
<name>A0A1Q9D1H2_SYMMI</name>
<dbReference type="AlphaFoldDB" id="A0A1Q9D1H2"/>
<keyword evidence="2" id="KW-1185">Reference proteome</keyword>
<protein>
    <submittedName>
        <fullName evidence="1">Uncharacterized protein</fullName>
    </submittedName>
</protein>
<reference evidence="1 2" key="1">
    <citation type="submission" date="2016-02" db="EMBL/GenBank/DDBJ databases">
        <title>Genome analysis of coral dinoflagellate symbionts highlights evolutionary adaptations to a symbiotic lifestyle.</title>
        <authorList>
            <person name="Aranda M."/>
            <person name="Li Y."/>
            <person name="Liew Y.J."/>
            <person name="Baumgarten S."/>
            <person name="Simakov O."/>
            <person name="Wilson M."/>
            <person name="Piel J."/>
            <person name="Ashoor H."/>
            <person name="Bougouffa S."/>
            <person name="Bajic V.B."/>
            <person name="Ryu T."/>
            <person name="Ravasi T."/>
            <person name="Bayer T."/>
            <person name="Micklem G."/>
            <person name="Kim H."/>
            <person name="Bhak J."/>
            <person name="Lajeunesse T.C."/>
            <person name="Voolstra C.R."/>
        </authorList>
    </citation>
    <scope>NUCLEOTIDE SEQUENCE [LARGE SCALE GENOMIC DNA]</scope>
    <source>
        <strain evidence="1 2">CCMP2467</strain>
    </source>
</reference>
<dbReference type="Proteomes" id="UP000186817">
    <property type="component" value="Unassembled WGS sequence"/>
</dbReference>